<keyword evidence="4" id="KW-0186">Copper</keyword>
<dbReference type="GO" id="GO:0005886">
    <property type="term" value="C:plasma membrane"/>
    <property type="evidence" value="ECO:0007669"/>
    <property type="project" value="TreeGrafter"/>
</dbReference>
<comment type="subcellular location">
    <subcellularLocation>
        <location evidence="1">Cell envelope</location>
    </subcellularLocation>
</comment>
<dbReference type="GO" id="GO:0006825">
    <property type="term" value="P:copper ion transport"/>
    <property type="evidence" value="ECO:0007669"/>
    <property type="project" value="InterPro"/>
</dbReference>
<evidence type="ECO:0000313" key="6">
    <source>
        <dbReference type="EMBL" id="CAB4607649.1"/>
    </source>
</evidence>
<feature type="domain" description="CopC" evidence="5">
    <location>
        <begin position="24"/>
        <end position="121"/>
    </location>
</feature>
<dbReference type="GO" id="GO:0042597">
    <property type="term" value="C:periplasmic space"/>
    <property type="evidence" value="ECO:0007669"/>
    <property type="project" value="InterPro"/>
</dbReference>
<gene>
    <name evidence="6" type="ORF">UFOPK1852_00497</name>
</gene>
<keyword evidence="2" id="KW-0479">Metal-binding</keyword>
<dbReference type="PANTHER" id="PTHR34820:SF4">
    <property type="entry name" value="INNER MEMBRANE PROTEIN YEBZ"/>
    <property type="match status" value="1"/>
</dbReference>
<dbReference type="Gene3D" id="2.60.40.1220">
    <property type="match status" value="1"/>
</dbReference>
<evidence type="ECO:0000256" key="4">
    <source>
        <dbReference type="ARBA" id="ARBA00023008"/>
    </source>
</evidence>
<dbReference type="SUPFAM" id="SSF81296">
    <property type="entry name" value="E set domains"/>
    <property type="match status" value="1"/>
</dbReference>
<dbReference type="InterPro" id="IPR032694">
    <property type="entry name" value="CopC/D"/>
</dbReference>
<dbReference type="GO" id="GO:0030313">
    <property type="term" value="C:cell envelope"/>
    <property type="evidence" value="ECO:0007669"/>
    <property type="project" value="UniProtKB-SubCell"/>
</dbReference>
<protein>
    <submittedName>
        <fullName evidence="6">Unannotated protein</fullName>
    </submittedName>
</protein>
<dbReference type="GO" id="GO:0046688">
    <property type="term" value="P:response to copper ion"/>
    <property type="evidence" value="ECO:0007669"/>
    <property type="project" value="InterPro"/>
</dbReference>
<evidence type="ECO:0000259" key="5">
    <source>
        <dbReference type="Pfam" id="PF04234"/>
    </source>
</evidence>
<dbReference type="InterPro" id="IPR007348">
    <property type="entry name" value="CopC_dom"/>
</dbReference>
<evidence type="ECO:0000256" key="2">
    <source>
        <dbReference type="ARBA" id="ARBA00022723"/>
    </source>
</evidence>
<accession>A0A6J6H7B4</accession>
<reference evidence="6" key="1">
    <citation type="submission" date="2020-05" db="EMBL/GenBank/DDBJ databases">
        <authorList>
            <person name="Chiriac C."/>
            <person name="Salcher M."/>
            <person name="Ghai R."/>
            <person name="Kavagutti S V."/>
        </authorList>
    </citation>
    <scope>NUCLEOTIDE SEQUENCE</scope>
</reference>
<evidence type="ECO:0000256" key="1">
    <source>
        <dbReference type="ARBA" id="ARBA00004196"/>
    </source>
</evidence>
<proteinExistence type="predicted"/>
<dbReference type="Pfam" id="PF04234">
    <property type="entry name" value="CopC"/>
    <property type="match status" value="1"/>
</dbReference>
<name>A0A6J6H7B4_9ZZZZ</name>
<dbReference type="InterPro" id="IPR014755">
    <property type="entry name" value="Cu-Rt/internalin_Ig-like"/>
</dbReference>
<sequence length="122" mass="13541">MRNLKVLLLAVGLLLSSNQIAFAHAELIKSFPVANSTLTKSPSFIQLEFGETLTTLRSKTVNSITILDSNSHKIATSKILVKKGIARVEIIDKLKLGRYSIKYRVVSADGHVLKSQFKFTLR</sequence>
<keyword evidence="3" id="KW-0732">Signal</keyword>
<dbReference type="AlphaFoldDB" id="A0A6J6H7B4"/>
<organism evidence="6">
    <name type="scientific">freshwater metagenome</name>
    <dbReference type="NCBI Taxonomy" id="449393"/>
    <lineage>
        <taxon>unclassified sequences</taxon>
        <taxon>metagenomes</taxon>
        <taxon>ecological metagenomes</taxon>
    </lineage>
</organism>
<dbReference type="GO" id="GO:0005507">
    <property type="term" value="F:copper ion binding"/>
    <property type="evidence" value="ECO:0007669"/>
    <property type="project" value="InterPro"/>
</dbReference>
<dbReference type="EMBL" id="CAEZUS010000057">
    <property type="protein sequence ID" value="CAB4607649.1"/>
    <property type="molecule type" value="Genomic_DNA"/>
</dbReference>
<dbReference type="PANTHER" id="PTHR34820">
    <property type="entry name" value="INNER MEMBRANE PROTEIN YEBZ"/>
    <property type="match status" value="1"/>
</dbReference>
<dbReference type="InterPro" id="IPR014756">
    <property type="entry name" value="Ig_E-set"/>
</dbReference>
<evidence type="ECO:0000256" key="3">
    <source>
        <dbReference type="ARBA" id="ARBA00022729"/>
    </source>
</evidence>